<evidence type="ECO:0000259" key="3">
    <source>
        <dbReference type="PROSITE" id="PS51340"/>
    </source>
</evidence>
<dbReference type="InterPro" id="IPR005303">
    <property type="entry name" value="MOCOS_middle"/>
</dbReference>
<reference evidence="4" key="1">
    <citation type="submission" date="2020-04" db="EMBL/GenBank/DDBJ databases">
        <title>Draft genome resource of the tomato pathogen Pseudocercospora fuligena.</title>
        <authorList>
            <person name="Zaccaron A."/>
        </authorList>
    </citation>
    <scope>NUCLEOTIDE SEQUENCE</scope>
    <source>
        <strain evidence="4">PF001</strain>
    </source>
</reference>
<dbReference type="SUPFAM" id="SSF50800">
    <property type="entry name" value="PK beta-barrel domain-like"/>
    <property type="match status" value="1"/>
</dbReference>
<dbReference type="InterPro" id="IPR005302">
    <property type="entry name" value="MoCF_Sase_C"/>
</dbReference>
<dbReference type="GO" id="GO:0030151">
    <property type="term" value="F:molybdenum ion binding"/>
    <property type="evidence" value="ECO:0007669"/>
    <property type="project" value="InterPro"/>
</dbReference>
<name>A0A8H6RWL7_9PEZI</name>
<dbReference type="Pfam" id="PF03473">
    <property type="entry name" value="MOSC"/>
    <property type="match status" value="1"/>
</dbReference>
<evidence type="ECO:0000313" key="5">
    <source>
        <dbReference type="Proteomes" id="UP000660729"/>
    </source>
</evidence>
<comment type="caution">
    <text evidence="4">The sequence shown here is derived from an EMBL/GenBank/DDBJ whole genome shotgun (WGS) entry which is preliminary data.</text>
</comment>
<keyword evidence="2" id="KW-0812">Transmembrane</keyword>
<evidence type="ECO:0000256" key="1">
    <source>
        <dbReference type="SAM" id="MobiDB-lite"/>
    </source>
</evidence>
<dbReference type="EMBL" id="JABCIY010000001">
    <property type="protein sequence ID" value="KAF7198262.1"/>
    <property type="molecule type" value="Genomic_DNA"/>
</dbReference>
<dbReference type="GO" id="GO:0030170">
    <property type="term" value="F:pyridoxal phosphate binding"/>
    <property type="evidence" value="ECO:0007669"/>
    <property type="project" value="InterPro"/>
</dbReference>
<proteinExistence type="predicted"/>
<dbReference type="GO" id="GO:0003824">
    <property type="term" value="F:catalytic activity"/>
    <property type="evidence" value="ECO:0007669"/>
    <property type="project" value="InterPro"/>
</dbReference>
<feature type="compositionally biased region" description="Basic and acidic residues" evidence="1">
    <location>
        <begin position="145"/>
        <end position="159"/>
    </location>
</feature>
<evidence type="ECO:0000256" key="2">
    <source>
        <dbReference type="SAM" id="Phobius"/>
    </source>
</evidence>
<dbReference type="Pfam" id="PF03476">
    <property type="entry name" value="MOSC_N"/>
    <property type="match status" value="1"/>
</dbReference>
<dbReference type="PROSITE" id="PS51340">
    <property type="entry name" value="MOSC"/>
    <property type="match status" value="1"/>
</dbReference>
<protein>
    <submittedName>
        <fullName evidence="4">Mitochondrial amidoxime reducing component 2</fullName>
    </submittedName>
</protein>
<dbReference type="AlphaFoldDB" id="A0A8H6RWL7"/>
<keyword evidence="2" id="KW-1133">Transmembrane helix</keyword>
<keyword evidence="2" id="KW-0472">Membrane</keyword>
<organism evidence="4 5">
    <name type="scientific">Pseudocercospora fuligena</name>
    <dbReference type="NCBI Taxonomy" id="685502"/>
    <lineage>
        <taxon>Eukaryota</taxon>
        <taxon>Fungi</taxon>
        <taxon>Dikarya</taxon>
        <taxon>Ascomycota</taxon>
        <taxon>Pezizomycotina</taxon>
        <taxon>Dothideomycetes</taxon>
        <taxon>Dothideomycetidae</taxon>
        <taxon>Mycosphaerellales</taxon>
        <taxon>Mycosphaerellaceae</taxon>
        <taxon>Pseudocercospora</taxon>
    </lineage>
</organism>
<evidence type="ECO:0000313" key="4">
    <source>
        <dbReference type="EMBL" id="KAF7198262.1"/>
    </source>
</evidence>
<feature type="transmembrane region" description="Helical" evidence="2">
    <location>
        <begin position="6"/>
        <end position="32"/>
    </location>
</feature>
<gene>
    <name evidence="4" type="ORF">HII31_00001</name>
</gene>
<dbReference type="PANTHER" id="PTHR14237:SF23">
    <property type="entry name" value="MOSC DOMAIN PROTEIN (AFU_ORTHOLOGUE AFUA_7G05900)"/>
    <property type="match status" value="1"/>
</dbReference>
<dbReference type="InterPro" id="IPR011037">
    <property type="entry name" value="Pyrv_Knase-like_insert_dom_sf"/>
</dbReference>
<dbReference type="OrthoDB" id="17255at2759"/>
<dbReference type="Proteomes" id="UP000660729">
    <property type="component" value="Unassembled WGS sequence"/>
</dbReference>
<keyword evidence="5" id="KW-1185">Reference proteome</keyword>
<sequence>MEVLVALFWHFVAYFHSWKGSAALVIAAVLIYKLRPRWQKKSKSNTKAILPLRRYDCEGSSRLESLRSLDGDDQSASVKGLLVYPLKSCKGIEVPIARVDKTGFRFDRLFSFAECKGGNWRIITQREYSKLALIETELWLPDSSHAEQYEKSSGEKKSCATEMRTAPSNVTKQETGHDGEPTPSGHSHAIDRVRDVRANGGFLLVRFAFEDDVTTLRVPLCPTPERAAAKKYRPENLSVWIDTPKAIDVTSEIKSSDVERLQRFLGVKHSLGLFRMDESNLRTITRSLPKDLPDEHFEVGLADAFPVHLINIASVRELNMSMDPQIEIKNLDVGRFRANIIVSAPAYEEDSWKRVCIGNTIYHVACRTARCPLANVDQETGVMARHEPLRTLKRTRVVDEGAKPHAVLGLSMIPLGRLGKASICVEDQVEVMKTGEHFYEKMFK</sequence>
<feature type="domain" description="MOSC" evidence="3">
    <location>
        <begin position="282"/>
        <end position="432"/>
    </location>
</feature>
<dbReference type="PANTHER" id="PTHR14237">
    <property type="entry name" value="MOLYBDOPTERIN COFACTOR SULFURASE MOSC"/>
    <property type="match status" value="1"/>
</dbReference>
<accession>A0A8H6RWL7</accession>
<feature type="region of interest" description="Disordered" evidence="1">
    <location>
        <begin position="145"/>
        <end position="188"/>
    </location>
</feature>